<comment type="subcellular location">
    <subcellularLocation>
        <location evidence="2">Cytoplasm</location>
    </subcellularLocation>
    <subcellularLocation>
        <location evidence="1">Nucleus</location>
    </subcellularLocation>
</comment>
<name>A0A6J1DP35_MOMCH</name>
<dbReference type="GO" id="GO:0006355">
    <property type="term" value="P:regulation of DNA-templated transcription"/>
    <property type="evidence" value="ECO:0007669"/>
    <property type="project" value="InterPro"/>
</dbReference>
<sequence length="688" mass="77377">MGSKKRAAADDNEHRAKRTKSPGVRVIGGRIYDSENGKTCHQCRQKTMDFAASCMNKKGEKLCTIKFCHKCLLNRYGEKAEEVMLMEDWHCPKCRDLCNCSVCMKKKGLKPTGLLVHTAKATGFSSVSEMLQVNGSDCLDRDKNMISKVASPKKQASENKECVMISPRKQGKENYLNGNNESNLNLQNQTPKSDKKKLKEMKHEELREICNGNKVDVKCSTKSSPTKSSLEESSKEQTEANGRNGSLPSKKKGSKKKTSKDAASDVSRPKDAREKNSPCHEDAKAPDAMKEEDRRYSKDVSNHLITAEGTKEETTLDIHKDANNNKTRVKDKPLTMSQENMKCTVNGNKEFVACVSLPLGSRLTTVAELELTTEDVGHALQFLEFCAAFGKALNLRKGHAESVLKDLMRDRTQRRRGRVYDSLTVRFHIQLLSLILKDMDEESAISSPTNDGSSWLLALKKCISASTFKLDDLKPDYFDRGDSCYDDLDFSRKLRLLTYLCDEALNTTKLRNWIDEQNANFVEEQKEAKEKLAALKDKEKQAKHKLRDELAKALIAKNGIPLTIAEHDAIVSQMKRDVAGAQSERLVELEVASKRKQRSDATRTVPIILDANGRVFWNLRGFAGEGNILLQDMESWETVNPSEKWSMYKGEQKQEIERYISSLRMKRLRLVQAAQTLPDGSSVAASIC</sequence>
<dbReference type="OrthoDB" id="298344at2759"/>
<evidence type="ECO:0000256" key="3">
    <source>
        <dbReference type="ARBA" id="ARBA00022490"/>
    </source>
</evidence>
<dbReference type="GeneID" id="111022193"/>
<dbReference type="GO" id="GO:0005737">
    <property type="term" value="C:cytoplasm"/>
    <property type="evidence" value="ECO:0007669"/>
    <property type="project" value="UniProtKB-SubCell"/>
</dbReference>
<keyword evidence="10" id="KW-0175">Coiled coil</keyword>
<keyword evidence="7" id="KW-0805">Transcription regulation</keyword>
<dbReference type="InterPro" id="IPR018866">
    <property type="entry name" value="Znf-4CXXC_R1"/>
</dbReference>
<dbReference type="PANTHER" id="PTHR31169">
    <property type="entry name" value="OS05G0300700 PROTEIN"/>
    <property type="match status" value="1"/>
</dbReference>
<feature type="compositionally biased region" description="Basic and acidic residues" evidence="11">
    <location>
        <begin position="229"/>
        <end position="238"/>
    </location>
</feature>
<evidence type="ECO:0000313" key="14">
    <source>
        <dbReference type="RefSeq" id="XP_022155054.1"/>
    </source>
</evidence>
<evidence type="ECO:0000256" key="2">
    <source>
        <dbReference type="ARBA" id="ARBA00004496"/>
    </source>
</evidence>
<dbReference type="InterPro" id="IPR018501">
    <property type="entry name" value="DDT_dom"/>
</dbReference>
<evidence type="ECO:0000256" key="11">
    <source>
        <dbReference type="SAM" id="MobiDB-lite"/>
    </source>
</evidence>
<protein>
    <submittedName>
        <fullName evidence="14">Uncharacterized protein LOC111022193 isoform X1</fullName>
    </submittedName>
</protein>
<dbReference type="Pfam" id="PF10497">
    <property type="entry name" value="zf-4CXXC_R1"/>
    <property type="match status" value="1"/>
</dbReference>
<gene>
    <name evidence="14" type="primary">LOC111022193</name>
</gene>
<feature type="region of interest" description="Disordered" evidence="11">
    <location>
        <begin position="167"/>
        <end position="202"/>
    </location>
</feature>
<feature type="compositionally biased region" description="Low complexity" evidence="11">
    <location>
        <begin position="174"/>
        <end position="188"/>
    </location>
</feature>
<keyword evidence="5" id="KW-0597">Phosphoprotein</keyword>
<keyword evidence="13" id="KW-1185">Reference proteome</keyword>
<dbReference type="PANTHER" id="PTHR31169:SF8">
    <property type="entry name" value="ZINC-FINGER DOMAIN OF MONOAMINE-OXIDASE A REPRESSOR R1 PROTEIN"/>
    <property type="match status" value="1"/>
</dbReference>
<dbReference type="Proteomes" id="UP000504603">
    <property type="component" value="Unplaced"/>
</dbReference>
<keyword evidence="9" id="KW-0539">Nucleus</keyword>
<evidence type="ECO:0000313" key="13">
    <source>
        <dbReference type="Proteomes" id="UP000504603"/>
    </source>
</evidence>
<keyword evidence="4" id="KW-1017">Isopeptide bond</keyword>
<evidence type="ECO:0000256" key="1">
    <source>
        <dbReference type="ARBA" id="ARBA00004123"/>
    </source>
</evidence>
<evidence type="ECO:0000256" key="9">
    <source>
        <dbReference type="ARBA" id="ARBA00023242"/>
    </source>
</evidence>
<keyword evidence="6" id="KW-0832">Ubl conjugation</keyword>
<dbReference type="GO" id="GO:0005634">
    <property type="term" value="C:nucleus"/>
    <property type="evidence" value="ECO:0007669"/>
    <property type="project" value="UniProtKB-SubCell"/>
</dbReference>
<organism evidence="13 14">
    <name type="scientific">Momordica charantia</name>
    <name type="common">Bitter gourd</name>
    <name type="synonym">Balsam pear</name>
    <dbReference type="NCBI Taxonomy" id="3673"/>
    <lineage>
        <taxon>Eukaryota</taxon>
        <taxon>Viridiplantae</taxon>
        <taxon>Streptophyta</taxon>
        <taxon>Embryophyta</taxon>
        <taxon>Tracheophyta</taxon>
        <taxon>Spermatophyta</taxon>
        <taxon>Magnoliopsida</taxon>
        <taxon>eudicotyledons</taxon>
        <taxon>Gunneridae</taxon>
        <taxon>Pentapetalae</taxon>
        <taxon>rosids</taxon>
        <taxon>fabids</taxon>
        <taxon>Cucurbitales</taxon>
        <taxon>Cucurbitaceae</taxon>
        <taxon>Momordiceae</taxon>
        <taxon>Momordica</taxon>
    </lineage>
</organism>
<reference evidence="14" key="1">
    <citation type="submission" date="2025-08" db="UniProtKB">
        <authorList>
            <consortium name="RefSeq"/>
        </authorList>
    </citation>
    <scope>IDENTIFICATION</scope>
    <source>
        <strain evidence="14">OHB3-1</strain>
    </source>
</reference>
<feature type="domain" description="DDT" evidence="12">
    <location>
        <begin position="373"/>
        <end position="441"/>
    </location>
</feature>
<dbReference type="KEGG" id="mcha:111022193"/>
<feature type="compositionally biased region" description="Low complexity" evidence="11">
    <location>
        <begin position="218"/>
        <end position="228"/>
    </location>
</feature>
<evidence type="ECO:0000256" key="10">
    <source>
        <dbReference type="SAM" id="Coils"/>
    </source>
</evidence>
<feature type="region of interest" description="Disordered" evidence="11">
    <location>
        <begin position="216"/>
        <end position="328"/>
    </location>
</feature>
<feature type="region of interest" description="Disordered" evidence="11">
    <location>
        <begin position="1"/>
        <end position="21"/>
    </location>
</feature>
<keyword evidence="3" id="KW-0963">Cytoplasm</keyword>
<dbReference type="AlphaFoldDB" id="A0A6J1DP35"/>
<proteinExistence type="predicted"/>
<accession>A0A6J1DP35</accession>
<dbReference type="PROSITE" id="PS50827">
    <property type="entry name" value="DDT"/>
    <property type="match status" value="1"/>
</dbReference>
<feature type="compositionally biased region" description="Basic and acidic residues" evidence="11">
    <location>
        <begin position="309"/>
        <end position="328"/>
    </location>
</feature>
<feature type="compositionally biased region" description="Basic and acidic residues" evidence="11">
    <location>
        <begin position="259"/>
        <end position="301"/>
    </location>
</feature>
<evidence type="ECO:0000256" key="5">
    <source>
        <dbReference type="ARBA" id="ARBA00022553"/>
    </source>
</evidence>
<evidence type="ECO:0000256" key="7">
    <source>
        <dbReference type="ARBA" id="ARBA00023015"/>
    </source>
</evidence>
<feature type="coiled-coil region" evidence="10">
    <location>
        <begin position="518"/>
        <end position="556"/>
    </location>
</feature>
<dbReference type="RefSeq" id="XP_022155054.1">
    <property type="nucleotide sequence ID" value="XM_022299362.1"/>
</dbReference>
<dbReference type="SMART" id="SM00571">
    <property type="entry name" value="DDT"/>
    <property type="match status" value="1"/>
</dbReference>
<evidence type="ECO:0000256" key="4">
    <source>
        <dbReference type="ARBA" id="ARBA00022499"/>
    </source>
</evidence>
<evidence type="ECO:0000256" key="6">
    <source>
        <dbReference type="ARBA" id="ARBA00022843"/>
    </source>
</evidence>
<feature type="compositionally biased region" description="Basic residues" evidence="11">
    <location>
        <begin position="249"/>
        <end position="258"/>
    </location>
</feature>
<evidence type="ECO:0000259" key="12">
    <source>
        <dbReference type="PROSITE" id="PS50827"/>
    </source>
</evidence>
<keyword evidence="8" id="KW-0804">Transcription</keyword>
<evidence type="ECO:0000256" key="8">
    <source>
        <dbReference type="ARBA" id="ARBA00023163"/>
    </source>
</evidence>
<dbReference type="InterPro" id="IPR040221">
    <property type="entry name" value="CDCA7/CDA7L"/>
</dbReference>